<proteinExistence type="predicted"/>
<dbReference type="HOGENOM" id="CLU_3194627_0_0_2"/>
<dbReference type="KEGG" id="nga:Ngar_c09320"/>
<sequence length="45" mass="5287">MKENLQISRIFNSVRKPVGMIHSMSYELRQLHAVKFKLKEEEAVA</sequence>
<dbReference type="EMBL" id="CP002408">
    <property type="protein sequence ID" value="AFU57874.1"/>
    <property type="molecule type" value="Genomic_DNA"/>
</dbReference>
<dbReference type="AlphaFoldDB" id="K0IMG2"/>
<dbReference type="InParanoid" id="K0IMG2"/>
<keyword evidence="2" id="KW-1185">Reference proteome</keyword>
<evidence type="ECO:0000313" key="1">
    <source>
        <dbReference type="EMBL" id="AFU57874.1"/>
    </source>
</evidence>
<organism evidence="1 2">
    <name type="scientific">Nitrososphaera gargensis (strain Ga9.2)</name>
    <dbReference type="NCBI Taxonomy" id="1237085"/>
    <lineage>
        <taxon>Archaea</taxon>
        <taxon>Nitrososphaerota</taxon>
        <taxon>Nitrososphaeria</taxon>
        <taxon>Nitrososphaerales</taxon>
        <taxon>Nitrososphaeraceae</taxon>
        <taxon>Nitrososphaera</taxon>
    </lineage>
</organism>
<accession>K0IMG2</accession>
<reference evidence="1 2" key="1">
    <citation type="journal article" date="2012" name="Environ. Microbiol.">
        <title>The genome of the ammonia-oxidizing Candidatus Nitrososphaera gargensis: insights into metabolic versatility and environmental adaptations.</title>
        <authorList>
            <person name="Spang A."/>
            <person name="Poehlein A."/>
            <person name="Offre P."/>
            <person name="Zumbragel S."/>
            <person name="Haider S."/>
            <person name="Rychlik N."/>
            <person name="Nowka B."/>
            <person name="Schmeisser C."/>
            <person name="Lebedeva E.V."/>
            <person name="Rattei T."/>
            <person name="Bohm C."/>
            <person name="Schmid M."/>
            <person name="Galushko A."/>
            <person name="Hatzenpichler R."/>
            <person name="Weinmaier T."/>
            <person name="Daniel R."/>
            <person name="Schleper C."/>
            <person name="Spieck E."/>
            <person name="Streit W."/>
            <person name="Wagner M."/>
        </authorList>
    </citation>
    <scope>NUCLEOTIDE SEQUENCE [LARGE SCALE GENOMIC DNA]</scope>
    <source>
        <strain evidence="2">Ga9.2</strain>
    </source>
</reference>
<dbReference type="Proteomes" id="UP000008037">
    <property type="component" value="Chromosome"/>
</dbReference>
<dbReference type="BioCyc" id="CNIT1237085:G1324-930-MONOMER"/>
<evidence type="ECO:0000313" key="2">
    <source>
        <dbReference type="Proteomes" id="UP000008037"/>
    </source>
</evidence>
<name>K0IMG2_NITGG</name>
<protein>
    <submittedName>
        <fullName evidence="1">Uncharacterized protein</fullName>
    </submittedName>
</protein>
<gene>
    <name evidence="1" type="ordered locus">Ngar_c09320</name>
</gene>